<dbReference type="Pfam" id="PF09796">
    <property type="entry name" value="QCR10"/>
    <property type="match status" value="1"/>
</dbReference>
<dbReference type="OrthoDB" id="2391627at2759"/>
<keyword evidence="1" id="KW-0472">Membrane</keyword>
<organism evidence="2 3">
    <name type="scientific">Tulasnella calospora MUT 4182</name>
    <dbReference type="NCBI Taxonomy" id="1051891"/>
    <lineage>
        <taxon>Eukaryota</taxon>
        <taxon>Fungi</taxon>
        <taxon>Dikarya</taxon>
        <taxon>Basidiomycota</taxon>
        <taxon>Agaricomycotina</taxon>
        <taxon>Agaricomycetes</taxon>
        <taxon>Cantharellales</taxon>
        <taxon>Tulasnellaceae</taxon>
        <taxon>Tulasnella</taxon>
    </lineage>
</organism>
<feature type="non-terminal residue" evidence="2">
    <location>
        <position position="74"/>
    </location>
</feature>
<evidence type="ECO:0008006" key="4">
    <source>
        <dbReference type="Google" id="ProtNLM"/>
    </source>
</evidence>
<keyword evidence="1" id="KW-0812">Transmembrane</keyword>
<dbReference type="InterPro" id="IPR019182">
    <property type="entry name" value="Cytochrome_b-c1_su10_fun"/>
</dbReference>
<dbReference type="EMBL" id="KN823014">
    <property type="protein sequence ID" value="KIO27131.1"/>
    <property type="molecule type" value="Genomic_DNA"/>
</dbReference>
<keyword evidence="3" id="KW-1185">Reference proteome</keyword>
<evidence type="ECO:0000313" key="2">
    <source>
        <dbReference type="EMBL" id="KIO27131.1"/>
    </source>
</evidence>
<dbReference type="STRING" id="1051891.A0A0C3QJA0"/>
<accession>A0A0C3QJA0</accession>
<feature type="transmembrane region" description="Helical" evidence="1">
    <location>
        <begin position="28"/>
        <end position="49"/>
    </location>
</feature>
<dbReference type="PANTHER" id="PTHR28254:SF1">
    <property type="entry name" value="CYTOCHROME B-C1 COMPLEX SUBUNIT 10, MITOCHONDRIAL"/>
    <property type="match status" value="1"/>
</dbReference>
<dbReference type="HOGENOM" id="CLU_152072_2_0_1"/>
<proteinExistence type="predicted"/>
<dbReference type="GO" id="GO:0005739">
    <property type="term" value="C:mitochondrion"/>
    <property type="evidence" value="ECO:0007669"/>
    <property type="project" value="GOC"/>
</dbReference>
<name>A0A0C3QJA0_9AGAM</name>
<evidence type="ECO:0000313" key="3">
    <source>
        <dbReference type="Proteomes" id="UP000054248"/>
    </source>
</evidence>
<dbReference type="AlphaFoldDB" id="A0A0C3QJA0"/>
<reference evidence="3" key="2">
    <citation type="submission" date="2015-01" db="EMBL/GenBank/DDBJ databases">
        <title>Evolutionary Origins and Diversification of the Mycorrhizal Mutualists.</title>
        <authorList>
            <consortium name="DOE Joint Genome Institute"/>
            <consortium name="Mycorrhizal Genomics Consortium"/>
            <person name="Kohler A."/>
            <person name="Kuo A."/>
            <person name="Nagy L.G."/>
            <person name="Floudas D."/>
            <person name="Copeland A."/>
            <person name="Barry K.W."/>
            <person name="Cichocki N."/>
            <person name="Veneault-Fourrey C."/>
            <person name="LaButti K."/>
            <person name="Lindquist E.A."/>
            <person name="Lipzen A."/>
            <person name="Lundell T."/>
            <person name="Morin E."/>
            <person name="Murat C."/>
            <person name="Riley R."/>
            <person name="Ohm R."/>
            <person name="Sun H."/>
            <person name="Tunlid A."/>
            <person name="Henrissat B."/>
            <person name="Grigoriev I.V."/>
            <person name="Hibbett D.S."/>
            <person name="Martin F."/>
        </authorList>
    </citation>
    <scope>NUCLEOTIDE SEQUENCE [LARGE SCALE GENOMIC DNA]</scope>
    <source>
        <strain evidence="3">MUT 4182</strain>
    </source>
</reference>
<sequence>MARRLVLKPTAHFGGFTARGAQRWVPSLGMWGAGAGVAVALLMSATPLFKNDVLVKVPALGWYWEDNTPASDKP</sequence>
<keyword evidence="1" id="KW-1133">Transmembrane helix</keyword>
<dbReference type="PANTHER" id="PTHR28254">
    <property type="entry name" value="CYTOCHROME B-C1 COMPLEX SUBUNIT 10"/>
    <property type="match status" value="1"/>
</dbReference>
<gene>
    <name evidence="2" type="ORF">M407DRAFT_243466</name>
</gene>
<dbReference type="Proteomes" id="UP000054248">
    <property type="component" value="Unassembled WGS sequence"/>
</dbReference>
<evidence type="ECO:0000256" key="1">
    <source>
        <dbReference type="SAM" id="Phobius"/>
    </source>
</evidence>
<reference evidence="2 3" key="1">
    <citation type="submission" date="2014-04" db="EMBL/GenBank/DDBJ databases">
        <authorList>
            <consortium name="DOE Joint Genome Institute"/>
            <person name="Kuo A."/>
            <person name="Girlanda M."/>
            <person name="Perotto S."/>
            <person name="Kohler A."/>
            <person name="Nagy L.G."/>
            <person name="Floudas D."/>
            <person name="Copeland A."/>
            <person name="Barry K.W."/>
            <person name="Cichocki N."/>
            <person name="Veneault-Fourrey C."/>
            <person name="LaButti K."/>
            <person name="Lindquist E.A."/>
            <person name="Lipzen A."/>
            <person name="Lundell T."/>
            <person name="Morin E."/>
            <person name="Murat C."/>
            <person name="Sun H."/>
            <person name="Tunlid A."/>
            <person name="Henrissat B."/>
            <person name="Grigoriev I.V."/>
            <person name="Hibbett D.S."/>
            <person name="Martin F."/>
            <person name="Nordberg H.P."/>
            <person name="Cantor M.N."/>
            <person name="Hua S.X."/>
        </authorList>
    </citation>
    <scope>NUCLEOTIDE SEQUENCE [LARGE SCALE GENOMIC DNA]</scope>
    <source>
        <strain evidence="2 3">MUT 4182</strain>
    </source>
</reference>
<protein>
    <recommendedName>
        <fullName evidence="4">QCR10 subunit of the ubiqunol-cytochrome c oxidoreductase complex</fullName>
    </recommendedName>
</protein>
<dbReference type="GO" id="GO:0006122">
    <property type="term" value="P:mitochondrial electron transport, ubiquinol to cytochrome c"/>
    <property type="evidence" value="ECO:0007669"/>
    <property type="project" value="InterPro"/>
</dbReference>